<sequence length="149" mass="16968">MDGAHVCTYCVYAAIQEEVEEEEERGQERFMFTHVFMPRITLTVSEIDTALKVEQRANEMELRFYQLRTFEKNRMDVFHNGIKSQPTSCLMTPDTSLTTGLITDTDLLPIKAVLGKSDCHADATVLASCRSDRTERDYSYRHGASFGSI</sequence>
<proteinExistence type="predicted"/>
<dbReference type="Proteomes" id="UP000267029">
    <property type="component" value="Unassembled WGS sequence"/>
</dbReference>
<accession>A0A0R3U9M8</accession>
<evidence type="ECO:0000313" key="1">
    <source>
        <dbReference type="EMBL" id="VDD77624.1"/>
    </source>
</evidence>
<name>A0A0R3U9M8_MESCO</name>
<gene>
    <name evidence="1" type="ORF">MCOS_LOCUS3627</name>
</gene>
<organism evidence="1 2">
    <name type="scientific">Mesocestoides corti</name>
    <name type="common">Flatworm</name>
    <dbReference type="NCBI Taxonomy" id="53468"/>
    <lineage>
        <taxon>Eukaryota</taxon>
        <taxon>Metazoa</taxon>
        <taxon>Spiralia</taxon>
        <taxon>Lophotrochozoa</taxon>
        <taxon>Platyhelminthes</taxon>
        <taxon>Cestoda</taxon>
        <taxon>Eucestoda</taxon>
        <taxon>Cyclophyllidea</taxon>
        <taxon>Mesocestoididae</taxon>
        <taxon>Mesocestoides</taxon>
    </lineage>
</organism>
<evidence type="ECO:0000313" key="2">
    <source>
        <dbReference type="Proteomes" id="UP000267029"/>
    </source>
</evidence>
<keyword evidence="2" id="KW-1185">Reference proteome</keyword>
<protein>
    <submittedName>
        <fullName evidence="1">Uncharacterized protein</fullName>
    </submittedName>
</protein>
<dbReference type="EMBL" id="UXSR01000891">
    <property type="protein sequence ID" value="VDD77624.1"/>
    <property type="molecule type" value="Genomic_DNA"/>
</dbReference>
<dbReference type="AlphaFoldDB" id="A0A0R3U9M8"/>
<reference evidence="1 2" key="1">
    <citation type="submission" date="2018-10" db="EMBL/GenBank/DDBJ databases">
        <authorList>
            <consortium name="Pathogen Informatics"/>
        </authorList>
    </citation>
    <scope>NUCLEOTIDE SEQUENCE [LARGE SCALE GENOMIC DNA]</scope>
</reference>